<dbReference type="RefSeq" id="WP_073353986.1">
    <property type="nucleotide sequence ID" value="NZ_FQUZ01000003.1"/>
</dbReference>
<sequence>MPQATPRQLKLGAFLMSPGHHVAAWRHPDAQADLGRDFAAYARIAQQAEAAQFDALFLADVLAVGDTSESTGARSARSAYFEPLTLLSALAAVTQRIGLIGTASTSFNEPFNLARKFASLDLISHGRAGWNLVTSNTQAEADNFGGSQHLAHDARYERAEEFVDVVRKLWQSWEADAFVYDKASGQYYDPARLHVPRHQGAHFQVKGPLHVAPSPQGHPVVVQAGSSGPGIALAARTAEVVFTAQRTLPEAQAFYRQLKEQAIAYGRHPDDIKVMPGIFPVVAPSRAEAQEKFEALQQLIHPQVGIKLLSDMLGGFDLSGYPPDGPLPPLPLSNGGQSRQQLLIELARRENLSILELARKTAGARGHWQVVGTPADIADQLEAYFREGGADGFNIMPPTLPGGLTDFIDTVLPELRRRNLFRHQYEGRTLRENLGLPTPRPLADTAPAQAVA</sequence>
<dbReference type="GO" id="GO:0004497">
    <property type="term" value="F:monooxygenase activity"/>
    <property type="evidence" value="ECO:0007669"/>
    <property type="project" value="UniProtKB-KW"/>
</dbReference>
<evidence type="ECO:0000256" key="7">
    <source>
        <dbReference type="SAM" id="MobiDB-lite"/>
    </source>
</evidence>
<organism evidence="9 10">
    <name type="scientific">Lampropedia hyalina DSM 16112</name>
    <dbReference type="NCBI Taxonomy" id="1122156"/>
    <lineage>
        <taxon>Bacteria</taxon>
        <taxon>Pseudomonadati</taxon>
        <taxon>Pseudomonadota</taxon>
        <taxon>Betaproteobacteria</taxon>
        <taxon>Burkholderiales</taxon>
        <taxon>Comamonadaceae</taxon>
        <taxon>Lampropedia</taxon>
    </lineage>
</organism>
<evidence type="ECO:0000256" key="5">
    <source>
        <dbReference type="ARBA" id="ARBA00033748"/>
    </source>
</evidence>
<dbReference type="NCBIfam" id="TIGR03860">
    <property type="entry name" value="FMN_nitrolo"/>
    <property type="match status" value="1"/>
</dbReference>
<proteinExistence type="inferred from homology"/>
<keyword evidence="10" id="KW-1185">Reference proteome</keyword>
<evidence type="ECO:0000259" key="8">
    <source>
        <dbReference type="Pfam" id="PF00296"/>
    </source>
</evidence>
<dbReference type="CDD" id="cd01095">
    <property type="entry name" value="Nitrilotriacetate_monoxgenase"/>
    <property type="match status" value="1"/>
</dbReference>
<dbReference type="STRING" id="1122156.SAMN02745117_00349"/>
<dbReference type="OrthoDB" id="4505903at2"/>
<name>A0A1M4TU64_9BURK</name>
<accession>A0A1M4TU64</accession>
<feature type="binding site" evidence="6">
    <location>
        <position position="102"/>
    </location>
    <ligand>
        <name>FMN</name>
        <dbReference type="ChEBI" id="CHEBI:58210"/>
    </ligand>
</feature>
<gene>
    <name evidence="9" type="ORF">SAMN02745117_00349</name>
</gene>
<dbReference type="SUPFAM" id="SSF51679">
    <property type="entry name" value="Bacterial luciferase-like"/>
    <property type="match status" value="1"/>
</dbReference>
<comment type="similarity">
    <text evidence="5">Belongs to the NtaA/SnaA/DszA monooxygenase family.</text>
</comment>
<dbReference type="InterPro" id="IPR016215">
    <property type="entry name" value="NTA_MOA"/>
</dbReference>
<dbReference type="Gene3D" id="3.20.20.30">
    <property type="entry name" value="Luciferase-like domain"/>
    <property type="match status" value="1"/>
</dbReference>
<keyword evidence="3" id="KW-0560">Oxidoreductase</keyword>
<dbReference type="GO" id="GO:0016705">
    <property type="term" value="F:oxidoreductase activity, acting on paired donors, with incorporation or reduction of molecular oxygen"/>
    <property type="evidence" value="ECO:0007669"/>
    <property type="project" value="InterPro"/>
</dbReference>
<dbReference type="PANTHER" id="PTHR30011:SF16">
    <property type="entry name" value="C2H2 FINGER DOMAIN TRANSCRIPTION FACTOR (EUROFUNG)-RELATED"/>
    <property type="match status" value="1"/>
</dbReference>
<evidence type="ECO:0000256" key="3">
    <source>
        <dbReference type="ARBA" id="ARBA00023002"/>
    </source>
</evidence>
<feature type="binding site" evidence="6">
    <location>
        <position position="156"/>
    </location>
    <ligand>
        <name>FMN</name>
        <dbReference type="ChEBI" id="CHEBI:58210"/>
    </ligand>
</feature>
<feature type="binding site" evidence="6">
    <location>
        <position position="226"/>
    </location>
    <ligand>
        <name>FMN</name>
        <dbReference type="ChEBI" id="CHEBI:58210"/>
    </ligand>
</feature>
<dbReference type="AlphaFoldDB" id="A0A1M4TU64"/>
<evidence type="ECO:0000256" key="6">
    <source>
        <dbReference type="PIRSR" id="PIRSR000337-1"/>
    </source>
</evidence>
<evidence type="ECO:0000313" key="10">
    <source>
        <dbReference type="Proteomes" id="UP000184327"/>
    </source>
</evidence>
<dbReference type="InterPro" id="IPR036661">
    <property type="entry name" value="Luciferase-like_sf"/>
</dbReference>
<feature type="binding site" evidence="6">
    <location>
        <position position="152"/>
    </location>
    <ligand>
        <name>FMN</name>
        <dbReference type="ChEBI" id="CHEBI:58210"/>
    </ligand>
</feature>
<reference evidence="9 10" key="1">
    <citation type="submission" date="2016-11" db="EMBL/GenBank/DDBJ databases">
        <authorList>
            <person name="Jaros S."/>
            <person name="Januszkiewicz K."/>
            <person name="Wedrychowicz H."/>
        </authorList>
    </citation>
    <scope>NUCLEOTIDE SEQUENCE [LARGE SCALE GENOMIC DNA]</scope>
    <source>
        <strain evidence="9 10">DSM 16112</strain>
    </source>
</reference>
<dbReference type="PIRSF" id="PIRSF000337">
    <property type="entry name" value="NTA_MOA"/>
    <property type="match status" value="1"/>
</dbReference>
<dbReference type="Proteomes" id="UP000184327">
    <property type="component" value="Unassembled WGS sequence"/>
</dbReference>
<feature type="region of interest" description="Disordered" evidence="7">
    <location>
        <begin position="432"/>
        <end position="452"/>
    </location>
</feature>
<dbReference type="PANTHER" id="PTHR30011">
    <property type="entry name" value="ALKANESULFONATE MONOOXYGENASE-RELATED"/>
    <property type="match status" value="1"/>
</dbReference>
<keyword evidence="1 6" id="KW-0285">Flavoprotein</keyword>
<feature type="domain" description="Luciferase-like" evidence="8">
    <location>
        <begin position="24"/>
        <end position="391"/>
    </location>
</feature>
<evidence type="ECO:0000313" key="9">
    <source>
        <dbReference type="EMBL" id="SHE47956.1"/>
    </source>
</evidence>
<keyword evidence="2 6" id="KW-0288">FMN</keyword>
<dbReference type="InterPro" id="IPR011251">
    <property type="entry name" value="Luciferase-like_dom"/>
</dbReference>
<feature type="binding site" evidence="6">
    <location>
        <position position="227"/>
    </location>
    <ligand>
        <name>FMN</name>
        <dbReference type="ChEBI" id="CHEBI:58210"/>
    </ligand>
</feature>
<evidence type="ECO:0000256" key="2">
    <source>
        <dbReference type="ARBA" id="ARBA00022643"/>
    </source>
</evidence>
<evidence type="ECO:0000256" key="4">
    <source>
        <dbReference type="ARBA" id="ARBA00023033"/>
    </source>
</evidence>
<evidence type="ECO:0000256" key="1">
    <source>
        <dbReference type="ARBA" id="ARBA00022630"/>
    </source>
</evidence>
<keyword evidence="4 9" id="KW-0503">Monooxygenase</keyword>
<dbReference type="EMBL" id="FQUZ01000003">
    <property type="protein sequence ID" value="SHE47956.1"/>
    <property type="molecule type" value="Genomic_DNA"/>
</dbReference>
<dbReference type="Pfam" id="PF00296">
    <property type="entry name" value="Bac_luciferase"/>
    <property type="match status" value="1"/>
</dbReference>
<feature type="binding site" evidence="6">
    <location>
        <position position="60"/>
    </location>
    <ligand>
        <name>FMN</name>
        <dbReference type="ChEBI" id="CHEBI:58210"/>
    </ligand>
</feature>
<dbReference type="InterPro" id="IPR051260">
    <property type="entry name" value="Diverse_substr_monoxygenases"/>
</dbReference>
<protein>
    <submittedName>
        <fullName evidence="9">FMN-dependent oxidoreductase, nitrilotriacetate monooxygenase family</fullName>
    </submittedName>
</protein>